<keyword evidence="6" id="KW-0131">Cell cycle</keyword>
<dbReference type="GO" id="GO:0051301">
    <property type="term" value="P:cell division"/>
    <property type="evidence" value="ECO:0007669"/>
    <property type="project" value="UniProtKB-KW"/>
</dbReference>
<evidence type="ECO:0000256" key="6">
    <source>
        <dbReference type="ARBA" id="ARBA00023306"/>
    </source>
</evidence>
<dbReference type="Gene3D" id="1.10.287.1880">
    <property type="match status" value="1"/>
</dbReference>
<keyword evidence="4" id="KW-0132">Cell division</keyword>
<dbReference type="InterPro" id="IPR018630">
    <property type="entry name" value="Zwilch"/>
</dbReference>
<evidence type="ECO:0000256" key="1">
    <source>
        <dbReference type="ARBA" id="ARBA00004584"/>
    </source>
</evidence>
<keyword evidence="5" id="KW-0498">Mitosis</keyword>
<comment type="similarity">
    <text evidence="2">Belongs to the ZWILCH family.</text>
</comment>
<evidence type="ECO:0000256" key="3">
    <source>
        <dbReference type="ARBA" id="ARBA00022454"/>
    </source>
</evidence>
<evidence type="ECO:0000256" key="4">
    <source>
        <dbReference type="ARBA" id="ARBA00022618"/>
    </source>
</evidence>
<evidence type="ECO:0000313" key="9">
    <source>
        <dbReference type="EMBL" id="KAJ2003792.1"/>
    </source>
</evidence>
<dbReference type="GO" id="GO:1990423">
    <property type="term" value="C:RZZ complex"/>
    <property type="evidence" value="ECO:0007669"/>
    <property type="project" value="InterPro"/>
</dbReference>
<dbReference type="PANTHER" id="PTHR15995:SF1">
    <property type="entry name" value="PROTEIN ZWILCH HOMOLOG"/>
    <property type="match status" value="1"/>
</dbReference>
<dbReference type="GO" id="GO:0034501">
    <property type="term" value="P:protein localization to kinetochore"/>
    <property type="evidence" value="ECO:0007669"/>
    <property type="project" value="TreeGrafter"/>
</dbReference>
<dbReference type="EMBL" id="JANBQF010000196">
    <property type="protein sequence ID" value="KAJ2003792.1"/>
    <property type="molecule type" value="Genomic_DNA"/>
</dbReference>
<evidence type="ECO:0000313" key="10">
    <source>
        <dbReference type="Proteomes" id="UP001150907"/>
    </source>
</evidence>
<dbReference type="OrthoDB" id="5556307at2759"/>
<reference evidence="9" key="1">
    <citation type="submission" date="2022-07" db="EMBL/GenBank/DDBJ databases">
        <title>Phylogenomic reconstructions and comparative analyses of Kickxellomycotina fungi.</title>
        <authorList>
            <person name="Reynolds N.K."/>
            <person name="Stajich J.E."/>
            <person name="Barry K."/>
            <person name="Grigoriev I.V."/>
            <person name="Crous P."/>
            <person name="Smith M.E."/>
        </authorList>
    </citation>
    <scope>NUCLEOTIDE SEQUENCE</scope>
    <source>
        <strain evidence="9">IMI 214461</strain>
    </source>
</reference>
<dbReference type="Gene3D" id="1.20.58.730">
    <property type="match status" value="1"/>
</dbReference>
<dbReference type="GO" id="GO:0007094">
    <property type="term" value="P:mitotic spindle assembly checkpoint signaling"/>
    <property type="evidence" value="ECO:0007669"/>
    <property type="project" value="TreeGrafter"/>
</dbReference>
<comment type="caution">
    <text evidence="9">The sequence shown here is derived from an EMBL/GenBank/DDBJ whole genome shotgun (WGS) entry which is preliminary data.</text>
</comment>
<dbReference type="AlphaFoldDB" id="A0A9W8EF80"/>
<organism evidence="9 10">
    <name type="scientific">Coemansia thaxteri</name>
    <dbReference type="NCBI Taxonomy" id="2663907"/>
    <lineage>
        <taxon>Eukaryota</taxon>
        <taxon>Fungi</taxon>
        <taxon>Fungi incertae sedis</taxon>
        <taxon>Zoopagomycota</taxon>
        <taxon>Kickxellomycotina</taxon>
        <taxon>Kickxellomycetes</taxon>
        <taxon>Kickxellales</taxon>
        <taxon>Kickxellaceae</taxon>
        <taxon>Coemansia</taxon>
    </lineage>
</organism>
<feature type="compositionally biased region" description="Low complexity" evidence="8">
    <location>
        <begin position="383"/>
        <end position="399"/>
    </location>
</feature>
<evidence type="ECO:0000256" key="7">
    <source>
        <dbReference type="ARBA" id="ARBA00023328"/>
    </source>
</evidence>
<keyword evidence="10" id="KW-1185">Reference proteome</keyword>
<accession>A0A9W8EF80</accession>
<evidence type="ECO:0000256" key="8">
    <source>
        <dbReference type="SAM" id="MobiDB-lite"/>
    </source>
</evidence>
<keyword evidence="7" id="KW-0137">Centromere</keyword>
<gene>
    <name evidence="9" type="ORF">H4R26_002872</name>
</gene>
<dbReference type="PANTHER" id="PTHR15995">
    <property type="entry name" value="PROTEIN ZWILCH HOMOLOG"/>
    <property type="match status" value="1"/>
</dbReference>
<name>A0A9W8EF80_9FUNG</name>
<protein>
    <submittedName>
        <fullName evidence="9">Uncharacterized protein</fullName>
    </submittedName>
</protein>
<comment type="subcellular location">
    <subcellularLocation>
        <location evidence="1">Chromosome</location>
        <location evidence="1">Centromere</location>
    </subcellularLocation>
</comment>
<sequence>MSVQLTRSLLSSFVENASSKARTTLASSNTLTPFVFANSTLLWLIPACVNHPLRRILGLSTPFIIISGLCSSKRDQLKLVLRSAQTVVCGAEPLASWSSLTSAVDTVQTASQYEYDWAAQRLEPLDRNKARMLTAQYAQILPELCGGSTSGENEYEGDKASELALPMLVFTREIEQAAAVGRPFYLAVFSPGCPAGFANVAAVKHTGTQSNSGTLHLADQSSSGSYSRLQHWAEYDLLGSPAHLADDLADTNANNATSFIADDNGEPESIHPTLNSTPSSYVTLHSVWSAEPKDGNCDVVLPPVPPPSAQWMLELASTPLALEPDSNVSLRALHLELKRLEIWCTHWMSGTKWAGDTGDAKSGQVAFSLHPWQSLTSCRTDTSDTSGAADADTSATMDSSDAFMHATKESSRSKEESARQALQRHRELFGKRVDEFIDTSIYDTRGSTTLGRLGRAKDIHSLSGFPIREDLDFTERLWNLVHYAHDDSDLSEVIAAIAEGLETRKLQPYIHHKGNGSGDTNQLPPLAQLIRDMLHLAQQRTVVDEEAERERLAGQLDLWIEEQPLDAFVYIGLHKLRADFWFYFVAGHLATPRQMEPYLSDEDMEPSRLIAGFWRLLRVLEVWWLIQQAVPGLSRHFASQVVGALLNHFAALSSESPDAADLIEQSEDGAISADAVQSAAAQYATSLNITMFLPLYSSEVQEFVSSVVDGFDPGRYVTAAISENAEVPKCQLIQLTRNPAQIDAHFALSDQCDDERLIDEASAAEDNYTVFEARLF</sequence>
<evidence type="ECO:0000256" key="5">
    <source>
        <dbReference type="ARBA" id="ARBA00022776"/>
    </source>
</evidence>
<keyword evidence="3" id="KW-0158">Chromosome</keyword>
<evidence type="ECO:0000256" key="2">
    <source>
        <dbReference type="ARBA" id="ARBA00009062"/>
    </source>
</evidence>
<dbReference type="Proteomes" id="UP001150907">
    <property type="component" value="Unassembled WGS sequence"/>
</dbReference>
<feature type="region of interest" description="Disordered" evidence="8">
    <location>
        <begin position="378"/>
        <end position="399"/>
    </location>
</feature>
<proteinExistence type="inferred from homology"/>